<name>A0ABV2CXU3_9SPHN</name>
<evidence type="ECO:0000256" key="2">
    <source>
        <dbReference type="SAM" id="Phobius"/>
    </source>
</evidence>
<dbReference type="EMBL" id="JBEWLY010000007">
    <property type="protein sequence ID" value="MET1754411.1"/>
    <property type="molecule type" value="Genomic_DNA"/>
</dbReference>
<evidence type="ECO:0000313" key="3">
    <source>
        <dbReference type="EMBL" id="MET1754411.1"/>
    </source>
</evidence>
<keyword evidence="2" id="KW-1133">Transmembrane helix</keyword>
<sequence length="52" mass="5544">MTIGSLADPWPPAGEDGKAKLPSRKRLRVAAALFDAACLSVVLWLAILAILR</sequence>
<dbReference type="RefSeq" id="WP_353982814.1">
    <property type="nucleotide sequence ID" value="NZ_JBEWLY010000007.1"/>
</dbReference>
<comment type="caution">
    <text evidence="3">The sequence shown here is derived from an EMBL/GenBank/DDBJ whole genome shotgun (WGS) entry which is preliminary data.</text>
</comment>
<gene>
    <name evidence="3" type="ORF">ABVV53_02865</name>
</gene>
<reference evidence="3 4" key="1">
    <citation type="submission" date="2024-07" db="EMBL/GenBank/DDBJ databases">
        <title>Novosphingobium kalidii RD2P27.</title>
        <authorList>
            <person name="Sun J.-Q."/>
        </authorList>
    </citation>
    <scope>NUCLEOTIDE SEQUENCE [LARGE SCALE GENOMIC DNA]</scope>
    <source>
        <strain evidence="3 4">RD2P27</strain>
    </source>
</reference>
<dbReference type="Proteomes" id="UP001548713">
    <property type="component" value="Unassembled WGS sequence"/>
</dbReference>
<keyword evidence="2" id="KW-0472">Membrane</keyword>
<accession>A0ABV2CXU3</accession>
<evidence type="ECO:0000256" key="1">
    <source>
        <dbReference type="SAM" id="MobiDB-lite"/>
    </source>
</evidence>
<keyword evidence="4" id="KW-1185">Reference proteome</keyword>
<feature type="transmembrane region" description="Helical" evidence="2">
    <location>
        <begin position="29"/>
        <end position="51"/>
    </location>
</feature>
<organism evidence="3 4">
    <name type="scientific">Novosphingobium kalidii</name>
    <dbReference type="NCBI Taxonomy" id="3230299"/>
    <lineage>
        <taxon>Bacteria</taxon>
        <taxon>Pseudomonadati</taxon>
        <taxon>Pseudomonadota</taxon>
        <taxon>Alphaproteobacteria</taxon>
        <taxon>Sphingomonadales</taxon>
        <taxon>Sphingomonadaceae</taxon>
        <taxon>Novosphingobium</taxon>
    </lineage>
</organism>
<evidence type="ECO:0008006" key="5">
    <source>
        <dbReference type="Google" id="ProtNLM"/>
    </source>
</evidence>
<proteinExistence type="predicted"/>
<protein>
    <recommendedName>
        <fullName evidence="5">RDD family protein</fullName>
    </recommendedName>
</protein>
<keyword evidence="2" id="KW-0812">Transmembrane</keyword>
<evidence type="ECO:0000313" key="4">
    <source>
        <dbReference type="Proteomes" id="UP001548713"/>
    </source>
</evidence>
<feature type="region of interest" description="Disordered" evidence="1">
    <location>
        <begin position="1"/>
        <end position="20"/>
    </location>
</feature>